<feature type="domain" description="PBP" evidence="7">
    <location>
        <begin position="45"/>
        <end position="345"/>
    </location>
</feature>
<evidence type="ECO:0000313" key="8">
    <source>
        <dbReference type="EMBL" id="QGF23969.1"/>
    </source>
</evidence>
<sequence>MLDHHRPEGNLVKISRVGATVAAATALVLGLSACSNSSQSGATASKSSGTLTGTLSGGGSSAQESAMTAWTDGFKGAQPGVAVQYNPVGSGAGRTGFLNGQYMFAGSDAALKADEWEKSKSICGTDGAINIPVYISPIAVAYNLPSVKENIKMDADTIAKVFAGKITTWNDPAIADQNSGVTLPSTKITVVHRADDSGTTQNFTDYLNQAAPSTWSDKAAQTWPAKYTGQESAQQTTGVVSLTQSTEGAITYADASAVGSLGTVAVKVGDNYVKYSPEASAKTVAAAKKVGGEAPGDMAVKIDRTSKDSSTYPVVLLSYQVFCTTYKDKATADVAKAFGTYVVSADGQKAAHDAAGSAPLDPATQKEAAAAIAAIKSA</sequence>
<proteinExistence type="inferred from homology"/>
<feature type="binding site" evidence="5">
    <location>
        <begin position="60"/>
        <end position="62"/>
    </location>
    <ligand>
        <name>phosphate</name>
        <dbReference type="ChEBI" id="CHEBI:43474"/>
    </ligand>
</feature>
<dbReference type="GO" id="GO:0035435">
    <property type="term" value="P:phosphate ion transmembrane transport"/>
    <property type="evidence" value="ECO:0007669"/>
    <property type="project" value="InterPro"/>
</dbReference>
<protein>
    <recommendedName>
        <fullName evidence="4">Phosphate-binding protein</fullName>
    </recommendedName>
</protein>
<dbReference type="Gene3D" id="3.40.190.10">
    <property type="entry name" value="Periplasmic binding protein-like II"/>
    <property type="match status" value="2"/>
</dbReference>
<keyword evidence="3 4" id="KW-0592">Phosphate transport</keyword>
<evidence type="ECO:0000256" key="3">
    <source>
        <dbReference type="ARBA" id="ARBA00022592"/>
    </source>
</evidence>
<dbReference type="PROSITE" id="PS51257">
    <property type="entry name" value="PROKAR_LIPOPROTEIN"/>
    <property type="match status" value="1"/>
</dbReference>
<reference evidence="8 9" key="1">
    <citation type="submission" date="2019-10" db="EMBL/GenBank/DDBJ databases">
        <title>Genomic analysis of Raineyella sp. CBA3103.</title>
        <authorList>
            <person name="Roh S.W."/>
        </authorList>
    </citation>
    <scope>NUCLEOTIDE SEQUENCE [LARGE SCALE GENOMIC DNA]</scope>
    <source>
        <strain evidence="8 9">CBA3103</strain>
    </source>
</reference>
<evidence type="ECO:0000313" key="9">
    <source>
        <dbReference type="Proteomes" id="UP000386847"/>
    </source>
</evidence>
<dbReference type="NCBIfam" id="TIGR00975">
    <property type="entry name" value="3a0107s03"/>
    <property type="match status" value="1"/>
</dbReference>
<keyword evidence="2 4" id="KW-0813">Transport</keyword>
<name>A0A5Q2FAZ5_9ACTN</name>
<organism evidence="8 9">
    <name type="scientific">Raineyella fluvialis</name>
    <dbReference type="NCBI Taxonomy" id="2662261"/>
    <lineage>
        <taxon>Bacteria</taxon>
        <taxon>Bacillati</taxon>
        <taxon>Actinomycetota</taxon>
        <taxon>Actinomycetes</taxon>
        <taxon>Propionibacteriales</taxon>
        <taxon>Propionibacteriaceae</taxon>
        <taxon>Raineyella</taxon>
    </lineage>
</organism>
<evidence type="ECO:0000259" key="7">
    <source>
        <dbReference type="Pfam" id="PF12849"/>
    </source>
</evidence>
<dbReference type="CDD" id="cd13565">
    <property type="entry name" value="PBP2_PstS"/>
    <property type="match status" value="1"/>
</dbReference>
<dbReference type="GO" id="GO:0042301">
    <property type="term" value="F:phosphate ion binding"/>
    <property type="evidence" value="ECO:0007669"/>
    <property type="project" value="InterPro"/>
</dbReference>
<dbReference type="GO" id="GO:0043190">
    <property type="term" value="C:ATP-binding cassette (ABC) transporter complex"/>
    <property type="evidence" value="ECO:0007669"/>
    <property type="project" value="InterPro"/>
</dbReference>
<accession>A0A5Q2FAZ5</accession>
<dbReference type="InterPro" id="IPR050962">
    <property type="entry name" value="Phosphate-bind_PstS"/>
</dbReference>
<dbReference type="AlphaFoldDB" id="A0A5Q2FAZ5"/>
<dbReference type="Proteomes" id="UP000386847">
    <property type="component" value="Chromosome"/>
</dbReference>
<evidence type="ECO:0000256" key="5">
    <source>
        <dbReference type="PIRSR" id="PIRSR002756-1"/>
    </source>
</evidence>
<feature type="binding site" evidence="5">
    <location>
        <position position="108"/>
    </location>
    <ligand>
        <name>phosphate</name>
        <dbReference type="ChEBI" id="CHEBI:43474"/>
    </ligand>
</feature>
<feature type="compositionally biased region" description="Low complexity" evidence="6">
    <location>
        <begin position="36"/>
        <end position="54"/>
    </location>
</feature>
<dbReference type="PANTHER" id="PTHR42996">
    <property type="entry name" value="PHOSPHATE-BINDING PROTEIN PSTS"/>
    <property type="match status" value="1"/>
</dbReference>
<keyword evidence="9" id="KW-1185">Reference proteome</keyword>
<evidence type="ECO:0000256" key="2">
    <source>
        <dbReference type="ARBA" id="ARBA00022448"/>
    </source>
</evidence>
<dbReference type="Pfam" id="PF12849">
    <property type="entry name" value="PBP_like_2"/>
    <property type="match status" value="1"/>
</dbReference>
<feature type="binding site" evidence="5">
    <location>
        <position position="90"/>
    </location>
    <ligand>
        <name>phosphate</name>
        <dbReference type="ChEBI" id="CHEBI:43474"/>
    </ligand>
</feature>
<dbReference type="PANTHER" id="PTHR42996:SF1">
    <property type="entry name" value="PHOSPHATE-BINDING PROTEIN PSTS"/>
    <property type="match status" value="1"/>
</dbReference>
<dbReference type="PIRSF" id="PIRSF002756">
    <property type="entry name" value="PstS"/>
    <property type="match status" value="1"/>
</dbReference>
<dbReference type="EMBL" id="CP045725">
    <property type="protein sequence ID" value="QGF23969.1"/>
    <property type="molecule type" value="Genomic_DNA"/>
</dbReference>
<evidence type="ECO:0000256" key="4">
    <source>
        <dbReference type="PIRNR" id="PIRNR002756"/>
    </source>
</evidence>
<dbReference type="InterPro" id="IPR024370">
    <property type="entry name" value="PBP_domain"/>
</dbReference>
<comment type="similarity">
    <text evidence="1 4">Belongs to the PstS family.</text>
</comment>
<feature type="region of interest" description="Disordered" evidence="6">
    <location>
        <begin position="36"/>
        <end position="63"/>
    </location>
</feature>
<dbReference type="InterPro" id="IPR005673">
    <property type="entry name" value="ABC_phos-bd_PstS"/>
</dbReference>
<gene>
    <name evidence="8" type="primary">pstS</name>
    <name evidence="8" type="ORF">Rai3103_10095</name>
</gene>
<dbReference type="KEGG" id="rain:Rai3103_10095"/>
<evidence type="ECO:0000256" key="6">
    <source>
        <dbReference type="SAM" id="MobiDB-lite"/>
    </source>
</evidence>
<dbReference type="SUPFAM" id="SSF53850">
    <property type="entry name" value="Periplasmic binding protein-like II"/>
    <property type="match status" value="1"/>
</dbReference>
<evidence type="ECO:0000256" key="1">
    <source>
        <dbReference type="ARBA" id="ARBA00008725"/>
    </source>
</evidence>
<feature type="binding site" evidence="5">
    <location>
        <begin position="197"/>
        <end position="199"/>
    </location>
    <ligand>
        <name>phosphate</name>
        <dbReference type="ChEBI" id="CHEBI:43474"/>
    </ligand>
</feature>